<accession>A0A0J1ECT6</accession>
<dbReference type="Proteomes" id="UP000036367">
    <property type="component" value="Unassembled WGS sequence"/>
</dbReference>
<comment type="caution">
    <text evidence="2">The sequence shown here is derived from an EMBL/GenBank/DDBJ whole genome shotgun (WGS) entry which is preliminary data.</text>
</comment>
<feature type="region of interest" description="Disordered" evidence="1">
    <location>
        <begin position="1"/>
        <end position="27"/>
    </location>
</feature>
<dbReference type="AlphaFoldDB" id="A0A0J1ECT6"/>
<sequence length="44" mass="4915">MTKRVTPPSDVLGVAASPPFETPQDTSHGQVLRAIRYFPQCCRR</sequence>
<reference evidence="2" key="1">
    <citation type="submission" date="2015-05" db="EMBL/GenBank/DDBJ databases">
        <title>Permanent draft genome of Rhodopirellula islandicus K833.</title>
        <authorList>
            <person name="Kizina J."/>
            <person name="Richter M."/>
            <person name="Glockner F.O."/>
            <person name="Harder J."/>
        </authorList>
    </citation>
    <scope>NUCLEOTIDE SEQUENCE [LARGE SCALE GENOMIC DNA]</scope>
    <source>
        <strain evidence="2">K833</strain>
    </source>
</reference>
<evidence type="ECO:0000256" key="1">
    <source>
        <dbReference type="SAM" id="MobiDB-lite"/>
    </source>
</evidence>
<keyword evidence="3" id="KW-1185">Reference proteome</keyword>
<evidence type="ECO:0000313" key="2">
    <source>
        <dbReference type="EMBL" id="KLU03354.1"/>
    </source>
</evidence>
<name>A0A0J1ECT6_RHOIS</name>
<organism evidence="2 3">
    <name type="scientific">Rhodopirellula islandica</name>
    <dbReference type="NCBI Taxonomy" id="595434"/>
    <lineage>
        <taxon>Bacteria</taxon>
        <taxon>Pseudomonadati</taxon>
        <taxon>Planctomycetota</taxon>
        <taxon>Planctomycetia</taxon>
        <taxon>Pirellulales</taxon>
        <taxon>Pirellulaceae</taxon>
        <taxon>Rhodopirellula</taxon>
    </lineage>
</organism>
<proteinExistence type="predicted"/>
<evidence type="ECO:0000313" key="3">
    <source>
        <dbReference type="Proteomes" id="UP000036367"/>
    </source>
</evidence>
<protein>
    <submittedName>
        <fullName evidence="2">Uncharacterized protein</fullName>
    </submittedName>
</protein>
<dbReference type="EMBL" id="LECT01000038">
    <property type="protein sequence ID" value="KLU03354.1"/>
    <property type="molecule type" value="Genomic_DNA"/>
</dbReference>
<gene>
    <name evidence="2" type="ORF">RISK_004666</name>
</gene>
<dbReference type="STRING" id="595434.RISK_004666"/>